<dbReference type="GeneID" id="97994441"/>
<evidence type="ECO:0000256" key="1">
    <source>
        <dbReference type="ARBA" id="ARBA00004976"/>
    </source>
</evidence>
<comment type="pathway">
    <text evidence="1">Purine metabolism; ppGpp biosynthesis; ppGpp from GTP: step 1/2.</text>
</comment>
<dbReference type="AlphaFoldDB" id="A0A3E2B5R2"/>
<protein>
    <submittedName>
        <fullName evidence="3">RelA/SpoT domain protein</fullName>
    </submittedName>
</protein>
<keyword evidence="4" id="KW-1185">Reference proteome</keyword>
<evidence type="ECO:0000313" key="3">
    <source>
        <dbReference type="EMBL" id="RFT07380.1"/>
    </source>
</evidence>
<dbReference type="OrthoDB" id="9789634at2"/>
<name>A0A3E2B5R2_9FIRM</name>
<dbReference type="PANTHER" id="PTHR47837">
    <property type="entry name" value="GTP PYROPHOSPHOKINASE YJBM"/>
    <property type="match status" value="1"/>
</dbReference>
<dbReference type="UniPathway" id="UPA00908">
    <property type="reaction ID" value="UER00884"/>
</dbReference>
<dbReference type="GO" id="GO:0015970">
    <property type="term" value="P:guanosine tetraphosphate biosynthetic process"/>
    <property type="evidence" value="ECO:0007669"/>
    <property type="project" value="UniProtKB-UniPathway"/>
</dbReference>
<dbReference type="RefSeq" id="WP_021919889.1">
    <property type="nucleotide sequence ID" value="NZ_CAKXKJ010000010.1"/>
</dbReference>
<dbReference type="Pfam" id="PF04607">
    <property type="entry name" value="RelA_SpoT"/>
    <property type="match status" value="1"/>
</dbReference>
<dbReference type="SMART" id="SM00954">
    <property type="entry name" value="RelA_SpoT"/>
    <property type="match status" value="1"/>
</dbReference>
<organism evidence="3 4">
    <name type="scientific">Evtepia gabavorous</name>
    <dbReference type="NCBI Taxonomy" id="2211183"/>
    <lineage>
        <taxon>Bacteria</taxon>
        <taxon>Bacillati</taxon>
        <taxon>Bacillota</taxon>
        <taxon>Clostridia</taxon>
        <taxon>Eubacteriales</taxon>
        <taxon>Evtepia</taxon>
    </lineage>
</organism>
<sequence>MTANEFYGPELAQMRLAERQVLEAVEELQRVWKAQGRQSPVLYTSSRIKSPESMCRKLAQRGQPQTRQAALTRVRDAVGVRVICGFQDDVYQVARWLEDQAAFSVLETKDYISYPKENGYRSYHLILGLRAGPGRGMTVEVQLRTIAIDFWASLEHQLKYKRQVPHARLVREELRRCADEIASVDLSMETIRELLAGSF</sequence>
<evidence type="ECO:0000259" key="2">
    <source>
        <dbReference type="SMART" id="SM00954"/>
    </source>
</evidence>
<feature type="domain" description="RelA/SpoT" evidence="2">
    <location>
        <begin position="46"/>
        <end position="166"/>
    </location>
</feature>
<accession>A0A3E2B5R2</accession>
<dbReference type="Gene3D" id="3.30.460.10">
    <property type="entry name" value="Beta Polymerase, domain 2"/>
    <property type="match status" value="1"/>
</dbReference>
<gene>
    <name evidence="3" type="ORF">DV520_01660</name>
</gene>
<reference evidence="3 4" key="1">
    <citation type="submission" date="2018-07" db="EMBL/GenBank/DDBJ databases">
        <title>GABA Modulating Bacteria of the Human Gut Microbiota.</title>
        <authorList>
            <person name="Strandwitz P."/>
            <person name="Kim K.H."/>
            <person name="Terekhova D."/>
            <person name="Liu J.K."/>
            <person name="Sharma A."/>
            <person name="Levering J."/>
            <person name="Mcdonald D."/>
            <person name="Dietrich D."/>
            <person name="Ramadhar T.R."/>
            <person name="Lekbua A."/>
            <person name="Mroue N."/>
            <person name="Liston C."/>
            <person name="Stewart E.J."/>
            <person name="Dubin M.J."/>
            <person name="Zengler K."/>
            <person name="Knight R."/>
            <person name="Gilbert J.A."/>
            <person name="Clardy J."/>
            <person name="Lewis K."/>
        </authorList>
    </citation>
    <scope>NUCLEOTIDE SEQUENCE [LARGE SCALE GENOMIC DNA]</scope>
    <source>
        <strain evidence="3 4">KLE1738</strain>
    </source>
</reference>
<dbReference type="CDD" id="cd05399">
    <property type="entry name" value="NT_Rel-Spo_like"/>
    <property type="match status" value="1"/>
</dbReference>
<comment type="caution">
    <text evidence="3">The sequence shown here is derived from an EMBL/GenBank/DDBJ whole genome shotgun (WGS) entry which is preliminary data.</text>
</comment>
<dbReference type="Gene3D" id="1.10.287.860">
    <property type="entry name" value="Nucleotidyltransferase"/>
    <property type="match status" value="1"/>
</dbReference>
<dbReference type="Proteomes" id="UP000260649">
    <property type="component" value="Unassembled WGS sequence"/>
</dbReference>
<evidence type="ECO:0000313" key="4">
    <source>
        <dbReference type="Proteomes" id="UP000260649"/>
    </source>
</evidence>
<dbReference type="InterPro" id="IPR052366">
    <property type="entry name" value="GTP_Pyrophosphokinase"/>
</dbReference>
<dbReference type="EMBL" id="QQRQ01000002">
    <property type="protein sequence ID" value="RFT07380.1"/>
    <property type="molecule type" value="Genomic_DNA"/>
</dbReference>
<dbReference type="InterPro" id="IPR007685">
    <property type="entry name" value="RelA_SpoT"/>
</dbReference>
<dbReference type="InterPro" id="IPR043519">
    <property type="entry name" value="NT_sf"/>
</dbReference>
<dbReference type="PANTHER" id="PTHR47837:SF1">
    <property type="entry name" value="GTP PYROPHOSPHOKINASE YJBM"/>
    <property type="match status" value="1"/>
</dbReference>
<dbReference type="SUPFAM" id="SSF81301">
    <property type="entry name" value="Nucleotidyltransferase"/>
    <property type="match status" value="1"/>
</dbReference>
<proteinExistence type="predicted"/>